<dbReference type="PROSITE" id="PS50943">
    <property type="entry name" value="HTH_CROC1"/>
    <property type="match status" value="1"/>
</dbReference>
<dbReference type="RefSeq" id="WP_132994813.1">
    <property type="nucleotide sequence ID" value="NZ_CP186878.1"/>
</dbReference>
<evidence type="ECO:0000256" key="2">
    <source>
        <dbReference type="ARBA" id="ARBA00023125"/>
    </source>
</evidence>
<keyword evidence="3" id="KW-0804">Transcription</keyword>
<dbReference type="CDD" id="cd00093">
    <property type="entry name" value="HTH_XRE"/>
    <property type="match status" value="1"/>
</dbReference>
<protein>
    <submittedName>
        <fullName evidence="5">XRE family transcriptional regulator</fullName>
    </submittedName>
</protein>
<keyword evidence="1" id="KW-0805">Transcription regulation</keyword>
<evidence type="ECO:0000256" key="3">
    <source>
        <dbReference type="ARBA" id="ARBA00023163"/>
    </source>
</evidence>
<dbReference type="SMART" id="SM00530">
    <property type="entry name" value="HTH_XRE"/>
    <property type="match status" value="1"/>
</dbReference>
<evidence type="ECO:0000256" key="1">
    <source>
        <dbReference type="ARBA" id="ARBA00023015"/>
    </source>
</evidence>
<reference evidence="5 6" key="1">
    <citation type="submission" date="2019-03" db="EMBL/GenBank/DDBJ databases">
        <title>Horizontal Gene Transfer Machinery in Histophilus somni.</title>
        <authorList>
            <person name="Mostafa Nazari M."/>
            <person name="Liljebjelke K."/>
        </authorList>
    </citation>
    <scope>NUCLEOTIDE SEQUENCE [LARGE SCALE GENOMIC DNA]</scope>
    <source>
        <strain evidence="5 6">UOC-EPH-KLM-04</strain>
    </source>
</reference>
<dbReference type="InterPro" id="IPR010982">
    <property type="entry name" value="Lambda_DNA-bd_dom_sf"/>
</dbReference>
<dbReference type="Proteomes" id="UP000297565">
    <property type="component" value="Unassembled WGS sequence"/>
</dbReference>
<proteinExistence type="predicted"/>
<dbReference type="GO" id="GO:0003677">
    <property type="term" value="F:DNA binding"/>
    <property type="evidence" value="ECO:0007669"/>
    <property type="project" value="UniProtKB-KW"/>
</dbReference>
<dbReference type="PANTHER" id="PTHR40661:SF3">
    <property type="entry name" value="FELS-1 PROPHAGE TRANSCRIPTIONAL REGULATOR"/>
    <property type="match status" value="1"/>
</dbReference>
<dbReference type="EMBL" id="SNRV01000007">
    <property type="protein sequence ID" value="TEW30206.1"/>
    <property type="molecule type" value="Genomic_DNA"/>
</dbReference>
<feature type="domain" description="HTH cro/C1-type" evidence="4">
    <location>
        <begin position="7"/>
        <end position="61"/>
    </location>
</feature>
<name>A0AAX2S2K4_HISSO</name>
<dbReference type="PANTHER" id="PTHR40661">
    <property type="match status" value="1"/>
</dbReference>
<evidence type="ECO:0000259" key="4">
    <source>
        <dbReference type="PROSITE" id="PS50943"/>
    </source>
</evidence>
<organism evidence="5 6">
    <name type="scientific">Histophilus somni</name>
    <name type="common">Haemophilus somnus</name>
    <dbReference type="NCBI Taxonomy" id="731"/>
    <lineage>
        <taxon>Bacteria</taxon>
        <taxon>Pseudomonadati</taxon>
        <taxon>Pseudomonadota</taxon>
        <taxon>Gammaproteobacteria</taxon>
        <taxon>Pasteurellales</taxon>
        <taxon>Pasteurellaceae</taxon>
        <taxon>Histophilus</taxon>
    </lineage>
</organism>
<dbReference type="SUPFAM" id="SSF47413">
    <property type="entry name" value="lambda repressor-like DNA-binding domains"/>
    <property type="match status" value="1"/>
</dbReference>
<evidence type="ECO:0000313" key="6">
    <source>
        <dbReference type="Proteomes" id="UP000297565"/>
    </source>
</evidence>
<dbReference type="Pfam" id="PF01381">
    <property type="entry name" value="HTH_3"/>
    <property type="match status" value="1"/>
</dbReference>
<keyword evidence="2" id="KW-0238">DNA-binding</keyword>
<dbReference type="Gene3D" id="1.10.260.40">
    <property type="entry name" value="lambda repressor-like DNA-binding domains"/>
    <property type="match status" value="1"/>
</dbReference>
<comment type="caution">
    <text evidence="5">The sequence shown here is derived from an EMBL/GenBank/DDBJ whole genome shotgun (WGS) entry which is preliminary data.</text>
</comment>
<dbReference type="AlphaFoldDB" id="A0AAX2S2K4"/>
<evidence type="ECO:0000313" key="5">
    <source>
        <dbReference type="EMBL" id="TEW30206.1"/>
    </source>
</evidence>
<accession>A0AAX2S2K4</accession>
<dbReference type="InterPro" id="IPR001387">
    <property type="entry name" value="Cro/C1-type_HTH"/>
</dbReference>
<gene>
    <name evidence="5" type="ORF">E2R48_04495</name>
</gene>
<sequence>MSIKDRLRIVIESQDMSIKAFAELIDTPLRTVHNYLSGEREPSSEFLIKVATHFNINLNWLLLNKDDMYISDGNSSLSIEESELLNQYRAINESGKRILKNTSRIVFDELKAD</sequence>